<keyword evidence="1" id="KW-0732">Signal</keyword>
<gene>
    <name evidence="2" type="primary">106094603</name>
</gene>
<sequence>MAKNKIFSVAVSLVIVASLASLGQADVVGKSLMQELANHFQQFGAATLCVADQFDDTDVPGKVDKVIAEGIGYLKQFLGKTLSNEEYIKQSILVIKTAAANIGRTHEKCEKVPADYVASNTPANGSEVLATGKVLLKVSENLSCVVQRGDATALDKVPFFFAKTITNAASDESDKQVNKLFKHKMVLANDLGGLASC</sequence>
<proteinExistence type="predicted"/>
<feature type="signal peptide" evidence="1">
    <location>
        <begin position="1"/>
        <end position="25"/>
    </location>
</feature>
<keyword evidence="3" id="KW-1185">Reference proteome</keyword>
<evidence type="ECO:0000313" key="2">
    <source>
        <dbReference type="EnsemblMetazoa" id="SCAU008519-PA"/>
    </source>
</evidence>
<feature type="chain" id="PRO_5009326730" evidence="1">
    <location>
        <begin position="26"/>
        <end position="197"/>
    </location>
</feature>
<evidence type="ECO:0000256" key="1">
    <source>
        <dbReference type="SAM" id="SignalP"/>
    </source>
</evidence>
<organism evidence="2 3">
    <name type="scientific">Stomoxys calcitrans</name>
    <name type="common">Stable fly</name>
    <name type="synonym">Conops calcitrans</name>
    <dbReference type="NCBI Taxonomy" id="35570"/>
    <lineage>
        <taxon>Eukaryota</taxon>
        <taxon>Metazoa</taxon>
        <taxon>Ecdysozoa</taxon>
        <taxon>Arthropoda</taxon>
        <taxon>Hexapoda</taxon>
        <taxon>Insecta</taxon>
        <taxon>Pterygota</taxon>
        <taxon>Neoptera</taxon>
        <taxon>Endopterygota</taxon>
        <taxon>Diptera</taxon>
        <taxon>Brachycera</taxon>
        <taxon>Muscomorpha</taxon>
        <taxon>Muscoidea</taxon>
        <taxon>Muscidae</taxon>
        <taxon>Stomoxys</taxon>
    </lineage>
</organism>
<dbReference type="AlphaFoldDB" id="A0A1I8PJ54"/>
<evidence type="ECO:0000313" key="3">
    <source>
        <dbReference type="Proteomes" id="UP000095300"/>
    </source>
</evidence>
<protein>
    <submittedName>
        <fullName evidence="2">Uncharacterized protein</fullName>
    </submittedName>
</protein>
<dbReference type="EnsemblMetazoa" id="SCAU008519-RA">
    <property type="protein sequence ID" value="SCAU008519-PA"/>
    <property type="gene ID" value="SCAU008519"/>
</dbReference>
<dbReference type="VEuPathDB" id="VectorBase:SCAU008519"/>
<accession>A0A1I8PJ54</accession>
<reference evidence="2" key="1">
    <citation type="submission" date="2020-05" db="UniProtKB">
        <authorList>
            <consortium name="EnsemblMetazoa"/>
        </authorList>
    </citation>
    <scope>IDENTIFICATION</scope>
    <source>
        <strain evidence="2">USDA</strain>
    </source>
</reference>
<name>A0A1I8PJ54_STOCA</name>
<dbReference type="Proteomes" id="UP000095300">
    <property type="component" value="Unassembled WGS sequence"/>
</dbReference>